<evidence type="ECO:0000256" key="1">
    <source>
        <dbReference type="SAM" id="Coils"/>
    </source>
</evidence>
<accession>A0A8T2V2T2</accession>
<feature type="compositionally biased region" description="Polar residues" evidence="2">
    <location>
        <begin position="523"/>
        <end position="532"/>
    </location>
</feature>
<comment type="caution">
    <text evidence="3">The sequence shown here is derived from an EMBL/GenBank/DDBJ whole genome shotgun (WGS) entry which is preliminary data.</text>
</comment>
<organism evidence="3 4">
    <name type="scientific">Ceratopteris richardii</name>
    <name type="common">Triangle waterfern</name>
    <dbReference type="NCBI Taxonomy" id="49495"/>
    <lineage>
        <taxon>Eukaryota</taxon>
        <taxon>Viridiplantae</taxon>
        <taxon>Streptophyta</taxon>
        <taxon>Embryophyta</taxon>
        <taxon>Tracheophyta</taxon>
        <taxon>Polypodiopsida</taxon>
        <taxon>Polypodiidae</taxon>
        <taxon>Polypodiales</taxon>
        <taxon>Pteridineae</taxon>
        <taxon>Pteridaceae</taxon>
        <taxon>Parkerioideae</taxon>
        <taxon>Ceratopteris</taxon>
    </lineage>
</organism>
<evidence type="ECO:0000313" key="3">
    <source>
        <dbReference type="EMBL" id="KAH7441702.1"/>
    </source>
</evidence>
<feature type="coiled-coil region" evidence="1">
    <location>
        <begin position="542"/>
        <end position="580"/>
    </location>
</feature>
<dbReference type="AlphaFoldDB" id="A0A8T2V2T2"/>
<feature type="coiled-coil region" evidence="1">
    <location>
        <begin position="112"/>
        <end position="139"/>
    </location>
</feature>
<feature type="coiled-coil region" evidence="1">
    <location>
        <begin position="287"/>
        <end position="409"/>
    </location>
</feature>
<feature type="region of interest" description="Disordered" evidence="2">
    <location>
        <begin position="63"/>
        <end position="112"/>
    </location>
</feature>
<name>A0A8T2V2T2_CERRI</name>
<proteinExistence type="predicted"/>
<evidence type="ECO:0000256" key="2">
    <source>
        <dbReference type="SAM" id="MobiDB-lite"/>
    </source>
</evidence>
<evidence type="ECO:0000313" key="4">
    <source>
        <dbReference type="Proteomes" id="UP000825935"/>
    </source>
</evidence>
<keyword evidence="1" id="KW-0175">Coiled coil</keyword>
<gene>
    <name evidence="3" type="ORF">KP509_03G049800</name>
</gene>
<sequence>MLPKSFEEDDVFVEYSMERFEHRISGHHSIRPSTGNGLVIENREDDCAIPPFRGAPISRRCSVTRMNSNRSSFSGSSSGPPSSPESSSGSDDGNGVVPKSPVMRNQRPPNINNNLFNTLATLQDDNVSLQQQIRNIRASQLDSVVVAMSNPVSHSLHNMATNFTQTSTENLHSNHSSNILGNIDMKLFDPLSITLFTEEELHPEGTDRPDIHILGRDVDAFSDDKRILLQEKHSLEKGEYALETALTKARREIEDAAVSVIGRLSPSKGHHAVSTSDSDVQRLCNLSRLLADENEHLRAQLHENEAEVRIAKADLGEMKTQNSQLMMELSSTRAEKVMLEEELEILREREEKSAEEAEKERARILKDLEEARTTTKQMQEEKNQLISEKARLEKEMWSVLESLQEFKERQTESAGENQTSGNQLELDISNAMDCPSRKAEACQGRRDGAETSILEPQEQAADLRLQLQLLAQELDIERAGRRAALEDMALIRLRERTLVQDIKHLLEREHATEQQDLQVAPSGGSTSSQTATVTVPTLESQLSQWLRERANLQDADKEHQQQIEKLAKGLSQSLQDMQDELLHWKNITSQLEQALNQARERNVIFHQGFSYLHPNSPGPVRSTLHAAAASGALAGFGLLAYAKLRNLSSS</sequence>
<feature type="region of interest" description="Disordered" evidence="2">
    <location>
        <begin position="513"/>
        <end position="532"/>
    </location>
</feature>
<feature type="compositionally biased region" description="Low complexity" evidence="2">
    <location>
        <begin position="71"/>
        <end position="90"/>
    </location>
</feature>
<keyword evidence="4" id="KW-1185">Reference proteome</keyword>
<protein>
    <submittedName>
        <fullName evidence="3">Uncharacterized protein</fullName>
    </submittedName>
</protein>
<dbReference type="EMBL" id="CM035408">
    <property type="protein sequence ID" value="KAH7441702.1"/>
    <property type="molecule type" value="Genomic_DNA"/>
</dbReference>
<dbReference type="Proteomes" id="UP000825935">
    <property type="component" value="Chromosome 3"/>
</dbReference>
<dbReference type="OrthoDB" id="1921150at2759"/>
<reference evidence="3" key="1">
    <citation type="submission" date="2021-08" db="EMBL/GenBank/DDBJ databases">
        <title>WGS assembly of Ceratopteris richardii.</title>
        <authorList>
            <person name="Marchant D.B."/>
            <person name="Chen G."/>
            <person name="Jenkins J."/>
            <person name="Shu S."/>
            <person name="Leebens-Mack J."/>
            <person name="Grimwood J."/>
            <person name="Schmutz J."/>
            <person name="Soltis P."/>
            <person name="Soltis D."/>
            <person name="Chen Z.-H."/>
        </authorList>
    </citation>
    <scope>NUCLEOTIDE SEQUENCE</scope>
    <source>
        <strain evidence="3">Whitten #5841</strain>
        <tissue evidence="3">Leaf</tissue>
    </source>
</reference>